<proteinExistence type="predicted"/>
<protein>
    <submittedName>
        <fullName evidence="2">Uncharacterized protein</fullName>
    </submittedName>
</protein>
<evidence type="ECO:0000313" key="2">
    <source>
        <dbReference type="EMBL" id="CAK9137074.1"/>
    </source>
</evidence>
<comment type="caution">
    <text evidence="2">The sequence shown here is derived from an EMBL/GenBank/DDBJ whole genome shotgun (WGS) entry which is preliminary data.</text>
</comment>
<sequence>MRRQENGSLIILPQLGPVSHREHERNTSPHADTSIDPKNGMCLHFPTKGLIGDSQQGKQSEALLNAQQKTFRNLSLKSQRRYQWLRRRALPRPQPSHDWLCLELSWFSSHPDRGLCLYWRKYFDVQIVLSTPFIISAQLPCERTDKGWLLNCVYAPANRMLQSKLWDTISEINEKFQGPYLYIGDFKNVTS</sequence>
<dbReference type="Proteomes" id="UP001642360">
    <property type="component" value="Unassembled WGS sequence"/>
</dbReference>
<organism evidence="2 3">
    <name type="scientific">Ilex paraguariensis</name>
    <name type="common">yerba mate</name>
    <dbReference type="NCBI Taxonomy" id="185542"/>
    <lineage>
        <taxon>Eukaryota</taxon>
        <taxon>Viridiplantae</taxon>
        <taxon>Streptophyta</taxon>
        <taxon>Embryophyta</taxon>
        <taxon>Tracheophyta</taxon>
        <taxon>Spermatophyta</taxon>
        <taxon>Magnoliopsida</taxon>
        <taxon>eudicotyledons</taxon>
        <taxon>Gunneridae</taxon>
        <taxon>Pentapetalae</taxon>
        <taxon>asterids</taxon>
        <taxon>campanulids</taxon>
        <taxon>Aquifoliales</taxon>
        <taxon>Aquifoliaceae</taxon>
        <taxon>Ilex</taxon>
    </lineage>
</organism>
<gene>
    <name evidence="2" type="ORF">ILEXP_LOCUS4097</name>
</gene>
<evidence type="ECO:0000256" key="1">
    <source>
        <dbReference type="SAM" id="MobiDB-lite"/>
    </source>
</evidence>
<reference evidence="2 3" key="1">
    <citation type="submission" date="2024-02" db="EMBL/GenBank/DDBJ databases">
        <authorList>
            <person name="Vignale AGUSTIN F."/>
            <person name="Sosa J E."/>
            <person name="Modenutti C."/>
        </authorList>
    </citation>
    <scope>NUCLEOTIDE SEQUENCE [LARGE SCALE GENOMIC DNA]</scope>
</reference>
<feature type="region of interest" description="Disordered" evidence="1">
    <location>
        <begin position="1"/>
        <end position="38"/>
    </location>
</feature>
<keyword evidence="3" id="KW-1185">Reference proteome</keyword>
<dbReference type="EMBL" id="CAUOFW020000803">
    <property type="protein sequence ID" value="CAK9137074.1"/>
    <property type="molecule type" value="Genomic_DNA"/>
</dbReference>
<evidence type="ECO:0000313" key="3">
    <source>
        <dbReference type="Proteomes" id="UP001642360"/>
    </source>
</evidence>
<accession>A0ABC8QWG1</accession>
<name>A0ABC8QWG1_9AQUA</name>
<dbReference type="AlphaFoldDB" id="A0ABC8QWG1"/>